<accession>A0A1M6SIB0</accession>
<evidence type="ECO:0000313" key="1">
    <source>
        <dbReference type="EMBL" id="SFB80887.1"/>
    </source>
</evidence>
<proteinExistence type="predicted"/>
<name>A0A1M6SIB0_9FLAO</name>
<sequence>MFKNLLSKKEFTSRTGFFKVENNGLIEINRLNGNGSINNCIEAIGFPTNHIYTISTFDSDKISCLGFITLTRDLQFVLVKSPQIKISFSDVLNAKNSIDWEFEYSDLNVEDILQDGIDSENFDMDFVKSILDLSEEGGNLYQSKKYGLYLQFENGILKAYTSSEWDSSSTKWLKDINQEMVGKMILEAKQFHRNEIEAMEEVNGQTKALMNVPQAMNNEFLPLHTNKYGNINFYNLVIAHYTQKCGQDNFLFMNKGRYKRISEHIFQVGNLLYEFDDFKELIRVIKK</sequence>
<protein>
    <submittedName>
        <fullName evidence="2">Uncharacterized protein</fullName>
    </submittedName>
</protein>
<dbReference type="Proteomes" id="UP000184031">
    <property type="component" value="Unassembled WGS sequence"/>
</dbReference>
<dbReference type="AlphaFoldDB" id="A0A1M6SIB0"/>
<organism evidence="2 3">
    <name type="scientific">Flagellimonas taeanensis</name>
    <dbReference type="NCBI Taxonomy" id="1005926"/>
    <lineage>
        <taxon>Bacteria</taxon>
        <taxon>Pseudomonadati</taxon>
        <taxon>Bacteroidota</taxon>
        <taxon>Flavobacteriia</taxon>
        <taxon>Flavobacteriales</taxon>
        <taxon>Flavobacteriaceae</taxon>
        <taxon>Flagellimonas</taxon>
    </lineage>
</organism>
<dbReference type="EMBL" id="FRAT01000002">
    <property type="protein sequence ID" value="SHK44298.1"/>
    <property type="molecule type" value="Genomic_DNA"/>
</dbReference>
<evidence type="ECO:0000313" key="2">
    <source>
        <dbReference type="EMBL" id="SHK44298.1"/>
    </source>
</evidence>
<keyword evidence="4" id="KW-1185">Reference proteome</keyword>
<gene>
    <name evidence="1" type="ORF">SAMN04487891_102457</name>
    <name evidence="2" type="ORF">SAMN05216293_1138</name>
</gene>
<comment type="caution">
    <text evidence="2">The sequence shown here is derived from an EMBL/GenBank/DDBJ whole genome shotgun (WGS) entry which is preliminary data.</text>
</comment>
<dbReference type="Proteomes" id="UP000198940">
    <property type="component" value="Unassembled WGS sequence"/>
</dbReference>
<dbReference type="STRING" id="1055723.SAMN05216293_1138"/>
<dbReference type="EMBL" id="FOKU01000002">
    <property type="protein sequence ID" value="SFB80887.1"/>
    <property type="molecule type" value="Genomic_DNA"/>
</dbReference>
<evidence type="ECO:0000313" key="4">
    <source>
        <dbReference type="Proteomes" id="UP000198940"/>
    </source>
</evidence>
<dbReference type="OrthoDB" id="979429at2"/>
<reference evidence="2 3" key="1">
    <citation type="submission" date="2016-11" db="EMBL/GenBank/DDBJ databases">
        <authorList>
            <person name="Varghese N."/>
            <person name="Submissions S."/>
        </authorList>
    </citation>
    <scope>NUCLEOTIDE SEQUENCE [LARGE SCALE GENOMIC DNA]</scope>
    <source>
        <strain evidence="2 3">CGMCC 1.12174</strain>
        <strain evidence="1 4">DSM 26351</strain>
    </source>
</reference>
<dbReference type="RefSeq" id="WP_072877787.1">
    <property type="nucleotide sequence ID" value="NZ_FOKU01000002.1"/>
</dbReference>
<evidence type="ECO:0000313" key="3">
    <source>
        <dbReference type="Proteomes" id="UP000184031"/>
    </source>
</evidence>